<name>A0A9W9KLD1_9EURO</name>
<keyword evidence="2" id="KW-1185">Reference proteome</keyword>
<proteinExistence type="predicted"/>
<reference evidence="1" key="1">
    <citation type="submission" date="2022-11" db="EMBL/GenBank/DDBJ databases">
        <authorList>
            <person name="Petersen C."/>
        </authorList>
    </citation>
    <scope>NUCLEOTIDE SEQUENCE</scope>
    <source>
        <strain evidence="1">IBT 30761</strain>
    </source>
</reference>
<organism evidence="1 2">
    <name type="scientific">Penicillium argentinense</name>
    <dbReference type="NCBI Taxonomy" id="1131581"/>
    <lineage>
        <taxon>Eukaryota</taxon>
        <taxon>Fungi</taxon>
        <taxon>Dikarya</taxon>
        <taxon>Ascomycota</taxon>
        <taxon>Pezizomycotina</taxon>
        <taxon>Eurotiomycetes</taxon>
        <taxon>Eurotiomycetidae</taxon>
        <taxon>Eurotiales</taxon>
        <taxon>Aspergillaceae</taxon>
        <taxon>Penicillium</taxon>
    </lineage>
</organism>
<evidence type="ECO:0000313" key="1">
    <source>
        <dbReference type="EMBL" id="KAJ5109663.1"/>
    </source>
</evidence>
<sequence length="99" mass="11184">MSHWDLYAKSAVIEPLINDGSESTGIMEDKQIAPDFFDELFQGLEAKCDDNFIRATSDHSERVQPFLDCAKANSVATSLASFVRRLPWVSETRCKKINE</sequence>
<dbReference type="Proteomes" id="UP001149074">
    <property type="component" value="Unassembled WGS sequence"/>
</dbReference>
<evidence type="ECO:0000313" key="2">
    <source>
        <dbReference type="Proteomes" id="UP001149074"/>
    </source>
</evidence>
<accession>A0A9W9KLD1</accession>
<dbReference type="AlphaFoldDB" id="A0A9W9KLD1"/>
<reference evidence="1" key="2">
    <citation type="journal article" date="2023" name="IMA Fungus">
        <title>Comparative genomic study of the Penicillium genus elucidates a diverse pangenome and 15 lateral gene transfer events.</title>
        <authorList>
            <person name="Petersen C."/>
            <person name="Sorensen T."/>
            <person name="Nielsen M.R."/>
            <person name="Sondergaard T.E."/>
            <person name="Sorensen J.L."/>
            <person name="Fitzpatrick D.A."/>
            <person name="Frisvad J.C."/>
            <person name="Nielsen K.L."/>
        </authorList>
    </citation>
    <scope>NUCLEOTIDE SEQUENCE</scope>
    <source>
        <strain evidence="1">IBT 30761</strain>
    </source>
</reference>
<protein>
    <submittedName>
        <fullName evidence="1">Uncharacterized protein</fullName>
    </submittedName>
</protein>
<dbReference type="GeneID" id="81353781"/>
<dbReference type="RefSeq" id="XP_056477774.1">
    <property type="nucleotide sequence ID" value="XM_056614802.1"/>
</dbReference>
<gene>
    <name evidence="1" type="ORF">N7532_002308</name>
</gene>
<dbReference type="EMBL" id="JAPQKI010000003">
    <property type="protein sequence ID" value="KAJ5109663.1"/>
    <property type="molecule type" value="Genomic_DNA"/>
</dbReference>
<comment type="caution">
    <text evidence="1">The sequence shown here is derived from an EMBL/GenBank/DDBJ whole genome shotgun (WGS) entry which is preliminary data.</text>
</comment>